<dbReference type="AlphaFoldDB" id="X1INI1"/>
<sequence length="100" mass="10325">MTYGKRPPLDEQKSLWESTVAREGVTTVAGNLAGTSFTDAGLAGAGVGSFISMMAVIYPGQPLLVDSRDITAFNTGTGETTVATAFKGGQVPIGVPYKII</sequence>
<name>X1INI1_9ZZZZ</name>
<evidence type="ECO:0000313" key="1">
    <source>
        <dbReference type="EMBL" id="GAH67679.1"/>
    </source>
</evidence>
<dbReference type="EMBL" id="BARU01034792">
    <property type="protein sequence ID" value="GAH67679.1"/>
    <property type="molecule type" value="Genomic_DNA"/>
</dbReference>
<proteinExistence type="predicted"/>
<gene>
    <name evidence="1" type="ORF">S03H2_54561</name>
</gene>
<feature type="non-terminal residue" evidence="1">
    <location>
        <position position="100"/>
    </location>
</feature>
<comment type="caution">
    <text evidence="1">The sequence shown here is derived from an EMBL/GenBank/DDBJ whole genome shotgun (WGS) entry which is preliminary data.</text>
</comment>
<accession>X1INI1</accession>
<organism evidence="1">
    <name type="scientific">marine sediment metagenome</name>
    <dbReference type="NCBI Taxonomy" id="412755"/>
    <lineage>
        <taxon>unclassified sequences</taxon>
        <taxon>metagenomes</taxon>
        <taxon>ecological metagenomes</taxon>
    </lineage>
</organism>
<reference evidence="1" key="1">
    <citation type="journal article" date="2014" name="Front. Microbiol.">
        <title>High frequency of phylogenetically diverse reductive dehalogenase-homologous genes in deep subseafloor sedimentary metagenomes.</title>
        <authorList>
            <person name="Kawai M."/>
            <person name="Futagami T."/>
            <person name="Toyoda A."/>
            <person name="Takaki Y."/>
            <person name="Nishi S."/>
            <person name="Hori S."/>
            <person name="Arai W."/>
            <person name="Tsubouchi T."/>
            <person name="Morono Y."/>
            <person name="Uchiyama I."/>
            <person name="Ito T."/>
            <person name="Fujiyama A."/>
            <person name="Inagaki F."/>
            <person name="Takami H."/>
        </authorList>
    </citation>
    <scope>NUCLEOTIDE SEQUENCE</scope>
    <source>
        <strain evidence="1">Expedition CK06-06</strain>
    </source>
</reference>
<protein>
    <submittedName>
        <fullName evidence="1">Uncharacterized protein</fullName>
    </submittedName>
</protein>